<evidence type="ECO:0000256" key="2">
    <source>
        <dbReference type="SAM" id="MobiDB-lite"/>
    </source>
</evidence>
<protein>
    <recommendedName>
        <fullName evidence="3">FMR1-interacting protein 1 conserved domain-containing protein</fullName>
    </recommendedName>
</protein>
<feature type="coiled-coil region" evidence="1">
    <location>
        <begin position="328"/>
        <end position="357"/>
    </location>
</feature>
<evidence type="ECO:0000259" key="3">
    <source>
        <dbReference type="Pfam" id="PF10453"/>
    </source>
</evidence>
<feature type="compositionally biased region" description="Low complexity" evidence="2">
    <location>
        <begin position="217"/>
        <end position="228"/>
    </location>
</feature>
<dbReference type="EMBL" id="JBDFQZ010000004">
    <property type="protein sequence ID" value="KAK9735053.1"/>
    <property type="molecule type" value="Genomic_DNA"/>
</dbReference>
<accession>A0AAW1LPB1</accession>
<dbReference type="InterPro" id="IPR039136">
    <property type="entry name" value="NUFIP1-like"/>
</dbReference>
<feature type="region of interest" description="Disordered" evidence="2">
    <location>
        <begin position="202"/>
        <end position="300"/>
    </location>
</feature>
<feature type="region of interest" description="Disordered" evidence="2">
    <location>
        <begin position="369"/>
        <end position="438"/>
    </location>
</feature>
<proteinExistence type="predicted"/>
<evidence type="ECO:0000313" key="5">
    <source>
        <dbReference type="Proteomes" id="UP001443914"/>
    </source>
</evidence>
<feature type="compositionally biased region" description="Polar residues" evidence="2">
    <location>
        <begin position="240"/>
        <end position="250"/>
    </location>
</feature>
<dbReference type="GO" id="GO:0000492">
    <property type="term" value="P:box C/D snoRNP assembly"/>
    <property type="evidence" value="ECO:0007669"/>
    <property type="project" value="TreeGrafter"/>
</dbReference>
<feature type="compositionally biased region" description="Polar residues" evidence="2">
    <location>
        <begin position="277"/>
        <end position="290"/>
    </location>
</feature>
<evidence type="ECO:0000256" key="1">
    <source>
        <dbReference type="SAM" id="Coils"/>
    </source>
</evidence>
<dbReference type="PANTHER" id="PTHR13309">
    <property type="entry name" value="NUCLEAR FRAGILE X MENTAL RETARDATION PROTEIN INTERACTING PROTEIN 1"/>
    <property type="match status" value="1"/>
</dbReference>
<feature type="compositionally biased region" description="Polar residues" evidence="2">
    <location>
        <begin position="1"/>
        <end position="12"/>
    </location>
</feature>
<dbReference type="Pfam" id="PF10453">
    <property type="entry name" value="NUFIP1"/>
    <property type="match status" value="1"/>
</dbReference>
<evidence type="ECO:0000313" key="4">
    <source>
        <dbReference type="EMBL" id="KAK9735053.1"/>
    </source>
</evidence>
<gene>
    <name evidence="4" type="ORF">RND81_04G180800</name>
</gene>
<dbReference type="GO" id="GO:0005634">
    <property type="term" value="C:nucleus"/>
    <property type="evidence" value="ECO:0007669"/>
    <property type="project" value="TreeGrafter"/>
</dbReference>
<dbReference type="InterPro" id="IPR019496">
    <property type="entry name" value="NUFIP1_cons_dom"/>
</dbReference>
<organism evidence="4 5">
    <name type="scientific">Saponaria officinalis</name>
    <name type="common">Common soapwort</name>
    <name type="synonym">Lychnis saponaria</name>
    <dbReference type="NCBI Taxonomy" id="3572"/>
    <lineage>
        <taxon>Eukaryota</taxon>
        <taxon>Viridiplantae</taxon>
        <taxon>Streptophyta</taxon>
        <taxon>Embryophyta</taxon>
        <taxon>Tracheophyta</taxon>
        <taxon>Spermatophyta</taxon>
        <taxon>Magnoliopsida</taxon>
        <taxon>eudicotyledons</taxon>
        <taxon>Gunneridae</taxon>
        <taxon>Pentapetalae</taxon>
        <taxon>Caryophyllales</taxon>
        <taxon>Caryophyllaceae</taxon>
        <taxon>Caryophylleae</taxon>
        <taxon>Saponaria</taxon>
    </lineage>
</organism>
<feature type="compositionally biased region" description="Polar residues" evidence="2">
    <location>
        <begin position="258"/>
        <end position="270"/>
    </location>
</feature>
<reference evidence="4" key="1">
    <citation type="submission" date="2024-03" db="EMBL/GenBank/DDBJ databases">
        <title>WGS assembly of Saponaria officinalis var. Norfolk2.</title>
        <authorList>
            <person name="Jenkins J."/>
            <person name="Shu S."/>
            <person name="Grimwood J."/>
            <person name="Barry K."/>
            <person name="Goodstein D."/>
            <person name="Schmutz J."/>
            <person name="Leebens-Mack J."/>
            <person name="Osbourn A."/>
        </authorList>
    </citation>
    <scope>NUCLEOTIDE SEQUENCE [LARGE SCALE GENOMIC DNA]</scope>
    <source>
        <strain evidence="4">JIC</strain>
    </source>
</reference>
<name>A0AAW1LPB1_SAPOF</name>
<dbReference type="GO" id="GO:0003723">
    <property type="term" value="F:RNA binding"/>
    <property type="evidence" value="ECO:0007669"/>
    <property type="project" value="InterPro"/>
</dbReference>
<sequence length="524" mass="58432">MLPFVQNMSTNQSSSSSAPPRGSTPLHQQVTGIPPNMFPNPLQMQPQMGFINPQLSNPYNNNNSNSSNNGYNLNMGNVGRPPGFMGMPNFNALQQQFQPQPGFSLQNFGQNPGFSGNGQFGGWQNQGQNMNQLGGVMLNPAQVAALSQLLGCVNQVAQGMVPQNPAFLGNPQLGLVQPNAGLQQQQGNFGQQVPVASQQLQNVPPMPFAPALTLPHNNQSQNLQNQGNYGKKQGMHNANGRHNQNKNFTKNPGREASNWRSPNSKPQQMNKGRKESQSAGSENSANQTKSGKQRPLVQLYSEKEIQKWREERKKNYPTKDIVQKKLLQKQANADAAAEEAKLRRQQLKEVLAKQVELGFEVPEIPSHYLSDDEGLVNKRGRNKRPLNNGRHQNRFNKRGRFDRSNRFPSNRGTEDNNGPHNHFSTKPKEENKNGSKACIKEPSLLEKLLSTDMKRDKSRLLQAFRFMVMNSFFTDPTEEKPLNFPKVIVEERGDGGNEEESSFKELNNMIEAHGGCQEEGEITD</sequence>
<feature type="region of interest" description="Disordered" evidence="2">
    <location>
        <begin position="1"/>
        <end position="28"/>
    </location>
</feature>
<dbReference type="PANTHER" id="PTHR13309:SF0">
    <property type="entry name" value="FMR1-INTERACTING PROTEIN NUFIP1"/>
    <property type="match status" value="1"/>
</dbReference>
<dbReference type="Proteomes" id="UP001443914">
    <property type="component" value="Unassembled WGS sequence"/>
</dbReference>
<feature type="compositionally biased region" description="Polar residues" evidence="2">
    <location>
        <begin position="406"/>
        <end position="424"/>
    </location>
</feature>
<dbReference type="AlphaFoldDB" id="A0AAW1LPB1"/>
<comment type="caution">
    <text evidence="4">The sequence shown here is derived from an EMBL/GenBank/DDBJ whole genome shotgun (WGS) entry which is preliminary data.</text>
</comment>
<feature type="domain" description="FMR1-interacting protein 1 conserved" evidence="3">
    <location>
        <begin position="286"/>
        <end position="331"/>
    </location>
</feature>
<keyword evidence="1" id="KW-0175">Coiled coil</keyword>
<keyword evidence="5" id="KW-1185">Reference proteome</keyword>